<feature type="compositionally biased region" description="Basic and acidic residues" evidence="1">
    <location>
        <begin position="15"/>
        <end position="32"/>
    </location>
</feature>
<dbReference type="GeneID" id="42301985"/>
<proteinExistence type="predicted"/>
<feature type="compositionally biased region" description="Basic and acidic residues" evidence="1">
    <location>
        <begin position="54"/>
        <end position="64"/>
    </location>
</feature>
<dbReference type="EMBL" id="CP045488">
    <property type="protein sequence ID" value="QFU83399.1"/>
    <property type="molecule type" value="Genomic_DNA"/>
</dbReference>
<dbReference type="Proteomes" id="UP000326170">
    <property type="component" value="Chromosome"/>
</dbReference>
<evidence type="ECO:0000256" key="1">
    <source>
        <dbReference type="SAM" id="MobiDB-lite"/>
    </source>
</evidence>
<sequence length="96" mass="10664">MTRRKQSCGGMWGARRAERDTRRATRDREDGKPLIGRSPATHSVGEGTCGSSSDPRESLERECATVRADGTVDRYGSTTRTERTARFDHTTTDSSR</sequence>
<protein>
    <submittedName>
        <fullName evidence="2">Uncharacterized protein</fullName>
    </submittedName>
</protein>
<dbReference type="RefSeq" id="WP_152942272.1">
    <property type="nucleotide sequence ID" value="NZ_CP045488.1"/>
</dbReference>
<keyword evidence="3" id="KW-1185">Reference proteome</keyword>
<evidence type="ECO:0000313" key="2">
    <source>
        <dbReference type="EMBL" id="QFU83399.1"/>
    </source>
</evidence>
<feature type="region of interest" description="Disordered" evidence="1">
    <location>
        <begin position="1"/>
        <end position="96"/>
    </location>
</feature>
<feature type="compositionally biased region" description="Basic and acidic residues" evidence="1">
    <location>
        <begin position="80"/>
        <end position="96"/>
    </location>
</feature>
<evidence type="ECO:0000313" key="3">
    <source>
        <dbReference type="Proteomes" id="UP000326170"/>
    </source>
</evidence>
<gene>
    <name evidence="2" type="ORF">GCU68_13040</name>
</gene>
<accession>A0A5P9P5F8</accession>
<name>A0A5P9P5F8_9EURY</name>
<dbReference type="AlphaFoldDB" id="A0A5P9P5F8"/>
<dbReference type="KEGG" id="nas:GCU68_13040"/>
<organism evidence="2 3">
    <name type="scientific">Natronorubrum aibiense</name>
    <dbReference type="NCBI Taxonomy" id="348826"/>
    <lineage>
        <taxon>Archaea</taxon>
        <taxon>Methanobacteriati</taxon>
        <taxon>Methanobacteriota</taxon>
        <taxon>Stenosarchaea group</taxon>
        <taxon>Halobacteria</taxon>
        <taxon>Halobacteriales</taxon>
        <taxon>Natrialbaceae</taxon>
        <taxon>Natronorubrum</taxon>
    </lineage>
</organism>
<reference evidence="2 3" key="1">
    <citation type="journal article" date="2007" name="Int. J. Syst. Evol. Microbiol.">
        <title>Natronorubrum sulfidifaciens sp. nov., an extremely haloalkaliphilic archaeon isolated from Aiding salt lake in Xin-Jiang, China.</title>
        <authorList>
            <person name="Cui H.L."/>
            <person name="Tohty D."/>
            <person name="Liu H.C."/>
            <person name="Liu S.J."/>
            <person name="Oren A."/>
            <person name="Zhou P.J."/>
        </authorList>
    </citation>
    <scope>NUCLEOTIDE SEQUENCE [LARGE SCALE GENOMIC DNA]</scope>
    <source>
        <strain evidence="2 3">7-3</strain>
    </source>
</reference>